<feature type="binding site" evidence="11">
    <location>
        <position position="284"/>
    </location>
    <ligand>
        <name>Mg(2+)</name>
        <dbReference type="ChEBI" id="CHEBI:18420"/>
    </ligand>
</feature>
<evidence type="ECO:0000256" key="9">
    <source>
        <dbReference type="ARBA" id="ARBA00048540"/>
    </source>
</evidence>
<name>A0A239A0F1_9PROT</name>
<keyword evidence="6 10" id="KW-0274">FAD</keyword>
<dbReference type="SUPFAM" id="SSF143631">
    <property type="entry name" value="ApbE-like"/>
    <property type="match status" value="1"/>
</dbReference>
<keyword evidence="12" id="KW-0449">Lipoprotein</keyword>
<dbReference type="Proteomes" id="UP000198305">
    <property type="component" value="Unassembled WGS sequence"/>
</dbReference>
<evidence type="ECO:0000256" key="5">
    <source>
        <dbReference type="ARBA" id="ARBA00022723"/>
    </source>
</evidence>
<keyword evidence="3 10" id="KW-0285">Flavoprotein</keyword>
<evidence type="ECO:0000313" key="12">
    <source>
        <dbReference type="EMBL" id="SNR88771.1"/>
    </source>
</evidence>
<evidence type="ECO:0000256" key="3">
    <source>
        <dbReference type="ARBA" id="ARBA00022630"/>
    </source>
</evidence>
<dbReference type="PANTHER" id="PTHR30040">
    <property type="entry name" value="THIAMINE BIOSYNTHESIS LIPOPROTEIN APBE"/>
    <property type="match status" value="1"/>
</dbReference>
<comment type="catalytic activity">
    <reaction evidence="9 10">
        <text>L-threonyl-[protein] + FAD = FMN-L-threonyl-[protein] + AMP + H(+)</text>
        <dbReference type="Rhea" id="RHEA:36847"/>
        <dbReference type="Rhea" id="RHEA-COMP:11060"/>
        <dbReference type="Rhea" id="RHEA-COMP:11061"/>
        <dbReference type="ChEBI" id="CHEBI:15378"/>
        <dbReference type="ChEBI" id="CHEBI:30013"/>
        <dbReference type="ChEBI" id="CHEBI:57692"/>
        <dbReference type="ChEBI" id="CHEBI:74257"/>
        <dbReference type="ChEBI" id="CHEBI:456215"/>
        <dbReference type="EC" id="2.7.1.180"/>
    </reaction>
</comment>
<comment type="cofactor">
    <cofactor evidence="11">
        <name>Mg(2+)</name>
        <dbReference type="ChEBI" id="CHEBI:18420"/>
    </cofactor>
    <cofactor evidence="11">
        <name>Mn(2+)</name>
        <dbReference type="ChEBI" id="CHEBI:29035"/>
    </cofactor>
    <text evidence="11">Magnesium. Can also use manganese.</text>
</comment>
<evidence type="ECO:0000256" key="10">
    <source>
        <dbReference type="PIRNR" id="PIRNR006268"/>
    </source>
</evidence>
<organism evidence="12 13">
    <name type="scientific">Methylobacillus rhizosphaerae</name>
    <dbReference type="NCBI Taxonomy" id="551994"/>
    <lineage>
        <taxon>Bacteria</taxon>
        <taxon>Pseudomonadati</taxon>
        <taxon>Pseudomonadota</taxon>
        <taxon>Betaproteobacteria</taxon>
        <taxon>Nitrosomonadales</taxon>
        <taxon>Methylophilaceae</taxon>
        <taxon>Methylobacillus</taxon>
    </lineage>
</organism>
<keyword evidence="4 10" id="KW-0808">Transferase</keyword>
<dbReference type="EC" id="2.7.1.180" evidence="1 10"/>
<dbReference type="InterPro" id="IPR024932">
    <property type="entry name" value="ApbE"/>
</dbReference>
<dbReference type="InterPro" id="IPR003374">
    <property type="entry name" value="ApbE-like_sf"/>
</dbReference>
<sequence length="332" mass="36073">MRQVLIPQQLDDLPSELPRGNVVTLDGQTMGTTWSVRYVDSSQLSAAEVNQVVTRALDQVVQQMSTWLPDSDISRFNQAVPGTALTLPAEFASVLSTALAVASLTKGCFDPTVGRLVDIWGFGPQGAAPAFPDEAQVQLALAESGWQKLHYDATQHILVQTGCLTLDFSGIAKGYGVDQVARALRQLGVQHYLVEVGGEFYGTGMKPDGQPWWVALERTRETHEVDEYIVALHGLGLATSGDYRRYFEHGGRRYAHTINPATGWPVEAAPVSVSVLAESCMEADAWATALTVMGLQRGLDFASAQGWAALFTVRTETGVQQHATLKLQEMLQ</sequence>
<keyword evidence="13" id="KW-1185">Reference proteome</keyword>
<dbReference type="Pfam" id="PF02424">
    <property type="entry name" value="ApbE"/>
    <property type="match status" value="1"/>
</dbReference>
<dbReference type="PANTHER" id="PTHR30040:SF2">
    <property type="entry name" value="FAD:PROTEIN FMN TRANSFERASE"/>
    <property type="match status" value="1"/>
</dbReference>
<comment type="similarity">
    <text evidence="10">Belongs to the ApbE family.</text>
</comment>
<feature type="binding site" evidence="11">
    <location>
        <position position="288"/>
    </location>
    <ligand>
        <name>Mg(2+)</name>
        <dbReference type="ChEBI" id="CHEBI:18420"/>
    </ligand>
</feature>
<evidence type="ECO:0000256" key="2">
    <source>
        <dbReference type="ARBA" id="ARBA00016337"/>
    </source>
</evidence>
<dbReference type="RefSeq" id="WP_089375694.1">
    <property type="nucleotide sequence ID" value="NZ_FZOA01000006.1"/>
</dbReference>
<evidence type="ECO:0000256" key="4">
    <source>
        <dbReference type="ARBA" id="ARBA00022679"/>
    </source>
</evidence>
<gene>
    <name evidence="12" type="ORF">SAMN05192560_1592</name>
</gene>
<keyword evidence="5 10" id="KW-0479">Metal-binding</keyword>
<evidence type="ECO:0000256" key="6">
    <source>
        <dbReference type="ARBA" id="ARBA00022827"/>
    </source>
</evidence>
<dbReference type="PIRSF" id="PIRSF006268">
    <property type="entry name" value="ApbE"/>
    <property type="match status" value="1"/>
</dbReference>
<dbReference type="AlphaFoldDB" id="A0A239A0F1"/>
<keyword evidence="7 10" id="KW-0460">Magnesium</keyword>
<evidence type="ECO:0000256" key="8">
    <source>
        <dbReference type="ARBA" id="ARBA00031306"/>
    </source>
</evidence>
<evidence type="ECO:0000256" key="11">
    <source>
        <dbReference type="PIRSR" id="PIRSR006268-2"/>
    </source>
</evidence>
<dbReference type="GO" id="GO:0046872">
    <property type="term" value="F:metal ion binding"/>
    <property type="evidence" value="ECO:0007669"/>
    <property type="project" value="UniProtKB-UniRule"/>
</dbReference>
<evidence type="ECO:0000256" key="1">
    <source>
        <dbReference type="ARBA" id="ARBA00011955"/>
    </source>
</evidence>
<dbReference type="EMBL" id="FZOA01000006">
    <property type="protein sequence ID" value="SNR88771.1"/>
    <property type="molecule type" value="Genomic_DNA"/>
</dbReference>
<dbReference type="Gene3D" id="3.10.520.10">
    <property type="entry name" value="ApbE-like domains"/>
    <property type="match status" value="1"/>
</dbReference>
<protein>
    <recommendedName>
        <fullName evidence="2 10">FAD:protein FMN transferase</fullName>
        <ecNumber evidence="1 10">2.7.1.180</ecNumber>
    </recommendedName>
    <alternativeName>
        <fullName evidence="8 10">Flavin transferase</fullName>
    </alternativeName>
</protein>
<proteinExistence type="inferred from homology"/>
<dbReference type="OrthoDB" id="9778595at2"/>
<dbReference type="GO" id="GO:0016740">
    <property type="term" value="F:transferase activity"/>
    <property type="evidence" value="ECO:0007669"/>
    <property type="project" value="UniProtKB-UniRule"/>
</dbReference>
<accession>A0A239A0F1</accession>
<feature type="binding site" evidence="11">
    <location>
        <position position="170"/>
    </location>
    <ligand>
        <name>Mg(2+)</name>
        <dbReference type="ChEBI" id="CHEBI:18420"/>
    </ligand>
</feature>
<evidence type="ECO:0000256" key="7">
    <source>
        <dbReference type="ARBA" id="ARBA00022842"/>
    </source>
</evidence>
<reference evidence="13" key="1">
    <citation type="submission" date="2017-06" db="EMBL/GenBank/DDBJ databases">
        <authorList>
            <person name="Varghese N."/>
            <person name="Submissions S."/>
        </authorList>
    </citation>
    <scope>NUCLEOTIDE SEQUENCE [LARGE SCALE GENOMIC DNA]</scope>
    <source>
        <strain evidence="13">Ca-68</strain>
    </source>
</reference>
<evidence type="ECO:0000313" key="13">
    <source>
        <dbReference type="Proteomes" id="UP000198305"/>
    </source>
</evidence>